<proteinExistence type="predicted"/>
<dbReference type="OrthoDB" id="768050at2"/>
<dbReference type="STRING" id="1334022.SAMN04487907_103322"/>
<keyword evidence="2" id="KW-1185">Reference proteome</keyword>
<gene>
    <name evidence="1" type="ORF">SAMN04487907_103322</name>
</gene>
<accession>A0A1I1I785</accession>
<dbReference type="EMBL" id="FOKV01000003">
    <property type="protein sequence ID" value="SFC32054.1"/>
    <property type="molecule type" value="Genomic_DNA"/>
</dbReference>
<evidence type="ECO:0000313" key="1">
    <source>
        <dbReference type="EMBL" id="SFC32054.1"/>
    </source>
</evidence>
<sequence length="218" mass="24555">MIKKLSILAFSILLLSCSRDDDGIEVYFNDFEAISAAYPFSDIQTDEQITYFEYIQSMPDFEDPADPTSLVYRNNVLFSFGEICSAPDCLTTFNNLQADAGFIVGCLPSYCFYYIKYQTQEENLVVASKEDLLNFLGEIDSPGEALLVARANAYYWAVNDKNSGAVKETQDGFELIVMQTVSYCLPFQTNRFHLKVDREGNVTIVSEEIAEVDENACV</sequence>
<dbReference type="AlphaFoldDB" id="A0A1I1I785"/>
<evidence type="ECO:0000313" key="2">
    <source>
        <dbReference type="Proteomes" id="UP000199438"/>
    </source>
</evidence>
<dbReference type="PROSITE" id="PS51257">
    <property type="entry name" value="PROKAR_LIPOPROTEIN"/>
    <property type="match status" value="1"/>
</dbReference>
<dbReference type="Proteomes" id="UP000199438">
    <property type="component" value="Unassembled WGS sequence"/>
</dbReference>
<protein>
    <submittedName>
        <fullName evidence="1">Uncharacterized protein</fullName>
    </submittedName>
</protein>
<name>A0A1I1I785_9FLAO</name>
<reference evidence="2" key="1">
    <citation type="submission" date="2016-10" db="EMBL/GenBank/DDBJ databases">
        <authorList>
            <person name="Varghese N."/>
            <person name="Submissions S."/>
        </authorList>
    </citation>
    <scope>NUCLEOTIDE SEQUENCE [LARGE SCALE GENOMIC DNA]</scope>
    <source>
        <strain evidence="2">DSM 24499</strain>
    </source>
</reference>
<organism evidence="1 2">
    <name type="scientific">Zunongwangia mangrovi</name>
    <dbReference type="NCBI Taxonomy" id="1334022"/>
    <lineage>
        <taxon>Bacteria</taxon>
        <taxon>Pseudomonadati</taxon>
        <taxon>Bacteroidota</taxon>
        <taxon>Flavobacteriia</taxon>
        <taxon>Flavobacteriales</taxon>
        <taxon>Flavobacteriaceae</taxon>
        <taxon>Zunongwangia</taxon>
    </lineage>
</organism>
<dbReference type="RefSeq" id="WP_139219193.1">
    <property type="nucleotide sequence ID" value="NZ_FOKV01000003.1"/>
</dbReference>